<dbReference type="PANTHER" id="PTHR32440">
    <property type="entry name" value="PHOSPHATASE DCR2-RELATED-RELATED"/>
    <property type="match status" value="1"/>
</dbReference>
<name>A0ABP0EJ01_9ASCO</name>
<proteinExistence type="predicted"/>
<accession>A0ABP0EJ01</accession>
<keyword evidence="1" id="KW-0472">Membrane</keyword>
<dbReference type="InterPro" id="IPR004843">
    <property type="entry name" value="Calcineurin-like_PHP"/>
</dbReference>
<dbReference type="Pfam" id="PF00149">
    <property type="entry name" value="Metallophos"/>
    <property type="match status" value="1"/>
</dbReference>
<dbReference type="InterPro" id="IPR029052">
    <property type="entry name" value="Metallo-depent_PP-like"/>
</dbReference>
<dbReference type="Gene3D" id="3.60.21.10">
    <property type="match status" value="1"/>
</dbReference>
<keyword evidence="1" id="KW-1133">Transmembrane helix</keyword>
<feature type="domain" description="Calcineurin-like phosphoesterase" evidence="2">
    <location>
        <begin position="254"/>
        <end position="467"/>
    </location>
</feature>
<evidence type="ECO:0000256" key="1">
    <source>
        <dbReference type="SAM" id="Phobius"/>
    </source>
</evidence>
<keyword evidence="4" id="KW-1185">Reference proteome</keyword>
<dbReference type="EMBL" id="OZ004258">
    <property type="protein sequence ID" value="CAK7911497.1"/>
    <property type="molecule type" value="Genomic_DNA"/>
</dbReference>
<keyword evidence="1" id="KW-0812">Transmembrane</keyword>
<evidence type="ECO:0000313" key="4">
    <source>
        <dbReference type="Proteomes" id="UP001497600"/>
    </source>
</evidence>
<gene>
    <name evidence="3" type="primary">SIA1</name>
    <name evidence="3" type="ORF">CAAN4_F02718</name>
</gene>
<dbReference type="PANTHER" id="PTHR32440:SF0">
    <property type="entry name" value="PHOSPHATASE DCR2-RELATED"/>
    <property type="match status" value="1"/>
</dbReference>
<evidence type="ECO:0000313" key="3">
    <source>
        <dbReference type="EMBL" id="CAK7911497.1"/>
    </source>
</evidence>
<protein>
    <submittedName>
        <fullName evidence="3">Protein Sia1p</fullName>
    </submittedName>
</protein>
<dbReference type="SUPFAM" id="SSF56300">
    <property type="entry name" value="Metallo-dependent phosphatases"/>
    <property type="match status" value="1"/>
</dbReference>
<evidence type="ECO:0000259" key="2">
    <source>
        <dbReference type="Pfam" id="PF00149"/>
    </source>
</evidence>
<sequence>MRSSISDRLSKMDKRLLNVRFKKSTASIFVLFIIFIIVFFFHPFNELTTVNLQSYPNLVDSLKGNTVISDIKIKKCFYYSSCQLNKVEQLQWRRLDSPLELYAAKPFRSLSRSMDIFNTFVFVKQASAQTVDSALVDVKITLKGEPINDSNEGWVSTDYDSYTIWKKFISKSHETFEQVDLVRDLDILFGMDDLQDSREYWQYQRTSIPVNAPVLPHLTLLKVPLTSHNKIFTEFHEFQSLKQNEVLLAKSNSLKIVQISDLHIGPDTGFCLDSSIDCTADLKSLEFLESSFEGESSSKPIDLVVITGDLIDSHRTKEFKSSILKSLSPILSKKIPFIFTFGEMDEVPLYEDKPEDENSPDESDLKVDTILKLNILNFISSLPYCYNKFVRYNQNLHGLTNYNMKVFKMPVNEETQLKLDEPAAIITVLDSENHKIDSSQINFLYRENQPLKSKDPFKLLFFHYPLPNYRPQGEFKLIGAYNDKKPLKKKTDMKFRDDIASLGYQVVSVGHEYKNDLCLLSEKIDRNTVINSMWLCYSSGAGASVGTSVDYDRKLRVFQIDFEKKQMLSWKRSALKGAFDHQMIHEY</sequence>
<dbReference type="Proteomes" id="UP001497600">
    <property type="component" value="Chromosome F"/>
</dbReference>
<feature type="transmembrane region" description="Helical" evidence="1">
    <location>
        <begin position="21"/>
        <end position="41"/>
    </location>
</feature>
<organism evidence="3 4">
    <name type="scientific">[Candida] anglica</name>
    <dbReference type="NCBI Taxonomy" id="148631"/>
    <lineage>
        <taxon>Eukaryota</taxon>
        <taxon>Fungi</taxon>
        <taxon>Dikarya</taxon>
        <taxon>Ascomycota</taxon>
        <taxon>Saccharomycotina</taxon>
        <taxon>Pichiomycetes</taxon>
        <taxon>Debaryomycetaceae</taxon>
        <taxon>Kurtzmaniella</taxon>
    </lineage>
</organism>
<reference evidence="3 4" key="1">
    <citation type="submission" date="2024-01" db="EMBL/GenBank/DDBJ databases">
        <authorList>
            <consortium name="Genoscope - CEA"/>
            <person name="William W."/>
        </authorList>
    </citation>
    <scope>NUCLEOTIDE SEQUENCE [LARGE SCALE GENOMIC DNA]</scope>
    <source>
        <strain evidence="3 4">29B2s-10</strain>
    </source>
</reference>